<reference evidence="5 6" key="1">
    <citation type="submission" date="2018-12" db="EMBL/GenBank/DDBJ databases">
        <title>Food and Water Safety Consortium.</title>
        <authorList>
            <person name="Tyson S."/>
            <person name="Peterson C.-L."/>
            <person name="Olson A."/>
            <person name="Tyler S."/>
            <person name="Cabral J."/>
            <person name="Lynch T."/>
            <person name="Knox N."/>
            <person name="Van Domselaar G."/>
            <person name="Graham M."/>
        </authorList>
    </citation>
    <scope>NUCLEOTIDE SEQUENCE [LARGE SCALE GENOMIC DNA]</scope>
    <source>
        <strain evidence="5 6">FWSEC0384</strain>
    </source>
</reference>
<organism evidence="4 8">
    <name type="scientific">Escherichia coli</name>
    <dbReference type="NCBI Taxonomy" id="562"/>
    <lineage>
        <taxon>Bacteria</taxon>
        <taxon>Pseudomonadati</taxon>
        <taxon>Pseudomonadota</taxon>
        <taxon>Gammaproteobacteria</taxon>
        <taxon>Enterobacterales</taxon>
        <taxon>Enterobacteriaceae</taxon>
        <taxon>Escherichia</taxon>
    </lineage>
</organism>
<comment type="caution">
    <text evidence="4">The sequence shown here is derived from an EMBL/GenBank/DDBJ whole genome shotgun (WGS) entry which is preliminary data.</text>
</comment>
<dbReference type="Pfam" id="PF12486">
    <property type="entry name" value="VasL"/>
    <property type="match status" value="1"/>
</dbReference>
<feature type="domain" description="ImpA C-terminal" evidence="2">
    <location>
        <begin position="302"/>
        <end position="445"/>
    </location>
</feature>
<dbReference type="PANTHER" id="PTHR37024:SF5">
    <property type="entry name" value="IMPA N-TERMINAL DOMAIN-CONTAINING PROTEIN"/>
    <property type="match status" value="1"/>
</dbReference>
<dbReference type="EMBL" id="RRNI01000057">
    <property type="protein sequence ID" value="TJH15709.1"/>
    <property type="molecule type" value="Genomic_DNA"/>
</dbReference>
<accession>A0A2T3STE5</accession>
<dbReference type="InterPro" id="IPR021069">
    <property type="entry name" value="ImpA_C"/>
</dbReference>
<dbReference type="EMBL" id="AATLZG010000064">
    <property type="protein sequence ID" value="EFM8157316.1"/>
    <property type="molecule type" value="Genomic_DNA"/>
</dbReference>
<dbReference type="Proteomes" id="UP000555763">
    <property type="component" value="Unassembled WGS sequence"/>
</dbReference>
<evidence type="ECO:0000313" key="6">
    <source>
        <dbReference type="Proteomes" id="UP000306700"/>
    </source>
</evidence>
<proteinExistence type="predicted"/>
<evidence type="ECO:0000313" key="7">
    <source>
        <dbReference type="Proteomes" id="UP000524010"/>
    </source>
</evidence>
<protein>
    <recommendedName>
        <fullName evidence="9">Type VI secretion system ImpA family N-terminal domain-containing protein</fullName>
    </recommendedName>
</protein>
<evidence type="ECO:0000313" key="3">
    <source>
        <dbReference type="EMBL" id="EFF8956593.1"/>
    </source>
</evidence>
<evidence type="ECO:0000313" key="8">
    <source>
        <dbReference type="Proteomes" id="UP000555763"/>
    </source>
</evidence>
<reference evidence="7 8" key="2">
    <citation type="submission" date="2020-02" db="EMBL/GenBank/DDBJ databases">
        <authorList>
            <consortium name="PulseNet: The National Subtyping Network for Foodborne Disease Surveillance"/>
            <person name="Tarr C.L."/>
            <person name="Trees E."/>
            <person name="Katz L.S."/>
            <person name="Carleton-Romer H.A."/>
            <person name="Stroika S."/>
            <person name="Kucerova Z."/>
            <person name="Roache K.F."/>
            <person name="Sabol A.L."/>
            <person name="Besser J."/>
            <person name="Gerner-Smidt P."/>
        </authorList>
    </citation>
    <scope>NUCLEOTIDE SEQUENCE [LARGE SCALE GENOMIC DNA]</scope>
    <source>
        <strain evidence="4 8">PNUSAE002719</strain>
        <strain evidence="3 7">PNUSAE005278</strain>
    </source>
</reference>
<dbReference type="InterPro" id="IPR010657">
    <property type="entry name" value="ImpA_N"/>
</dbReference>
<evidence type="ECO:0000259" key="2">
    <source>
        <dbReference type="Pfam" id="PF12486"/>
    </source>
</evidence>
<dbReference type="Proteomes" id="UP000524010">
    <property type="component" value="Unassembled WGS sequence"/>
</dbReference>
<evidence type="ECO:0000313" key="4">
    <source>
        <dbReference type="EMBL" id="EFM8157316.1"/>
    </source>
</evidence>
<feature type="domain" description="ImpA N-terminal" evidence="1">
    <location>
        <begin position="8"/>
        <end position="109"/>
    </location>
</feature>
<dbReference type="EMBL" id="AASRHK010000078">
    <property type="protein sequence ID" value="EFF8956593.1"/>
    <property type="molecule type" value="Genomic_DNA"/>
</dbReference>
<dbReference type="PANTHER" id="PTHR37024">
    <property type="entry name" value="TYPE VI SECRETION SYSTEM DUF2094 AND IMPA-RELATED DOMAIN PROTEIN"/>
    <property type="match status" value="1"/>
</dbReference>
<evidence type="ECO:0008006" key="9">
    <source>
        <dbReference type="Google" id="ProtNLM"/>
    </source>
</evidence>
<dbReference type="AlphaFoldDB" id="A0A2T3STE5"/>
<dbReference type="Proteomes" id="UP000306700">
    <property type="component" value="Unassembled WGS sequence"/>
</dbReference>
<name>A0A2T3STE5_ECOLX</name>
<gene>
    <name evidence="4" type="ORF">A5U30_005100</name>
    <name evidence="3" type="ORF">BTB68_004648</name>
    <name evidence="5" type="ORF">C9160_25430</name>
</gene>
<dbReference type="Pfam" id="PF06812">
    <property type="entry name" value="ImpA_N"/>
    <property type="match status" value="1"/>
</dbReference>
<sequence>MTSEVKLKTGGDPRSLPDYAALRDEISKLTHPARPDVDWRYVETLCLRLYEHNGVELQTASWYTIARMHTAGLSGLNEGLALIVALTRHHWSVMWPLNTHARLEIITGLFNRLQKTLRAMPPDDRDNLPLLYQTETFLKALSDTLARHELKQGSKVALPEAMVKGYITRLENQPVQGEASSPVTLPAQALRSDAPDVQEHQTLPHSRLVYVVSETKAEPTPSLQKSPPMFLKPFLAGVCAALLAVSVAIPGWQFLTQPSPAEQQLRALLTPPPDVLSADQIAQLSRTRSLLNHTSEWIPLSGQQITRLTELPLAYNLQRSAQLLQQLRVLFPDNPRVQEMVDNWQKSVRSRALPEEAMTGWNEGMTRLQQLAERLNRLDEQRGKYMTVSELKTEVFGIMQAFNRHIPAEEQLRRYNEVRNQNGSEQQQKLTQDALTELLNRYWFLRHGDAGKKTINNKQDNQINI</sequence>
<evidence type="ECO:0000259" key="1">
    <source>
        <dbReference type="Pfam" id="PF06812"/>
    </source>
</evidence>
<evidence type="ECO:0000313" key="5">
    <source>
        <dbReference type="EMBL" id="TJH15709.1"/>
    </source>
</evidence>